<dbReference type="InterPro" id="IPR058537">
    <property type="entry name" value="TPR_TNPO3_IPO13_4th"/>
</dbReference>
<comment type="function">
    <text evidence="2">tRNA nucleus export receptor which facilitates tRNA translocation across the nuclear pore complex. Involved in pre-tRNA splicing, probably by affecting the interaction of pre-tRNA with splicing endonuclease.</text>
</comment>
<dbReference type="InterPro" id="IPR057942">
    <property type="entry name" value="TPR_TNPO3_IPO13_3rd"/>
</dbReference>
<dbReference type="FunFam" id="1.25.10.10:FF:000266">
    <property type="entry name" value="mRNA transport regulator MTR10"/>
    <property type="match status" value="1"/>
</dbReference>
<dbReference type="OrthoDB" id="435593at2759"/>
<dbReference type="InterPro" id="IPR011989">
    <property type="entry name" value="ARM-like"/>
</dbReference>
<dbReference type="InterPro" id="IPR001494">
    <property type="entry name" value="Importin-beta_N"/>
</dbReference>
<dbReference type="GO" id="GO:0031267">
    <property type="term" value="F:small GTPase binding"/>
    <property type="evidence" value="ECO:0007669"/>
    <property type="project" value="InterPro"/>
</dbReference>
<evidence type="ECO:0000313" key="6">
    <source>
        <dbReference type="Proteomes" id="UP000800092"/>
    </source>
</evidence>
<feature type="compositionally biased region" description="Polar residues" evidence="3">
    <location>
        <begin position="842"/>
        <end position="854"/>
    </location>
</feature>
<feature type="region of interest" description="Disordered" evidence="3">
    <location>
        <begin position="833"/>
        <end position="858"/>
    </location>
</feature>
<dbReference type="Pfam" id="PF24140">
    <property type="entry name" value="TPR_TNPO3_IPO13_3rd"/>
    <property type="match status" value="1"/>
</dbReference>
<dbReference type="AlphaFoldDB" id="A0A6A6HC39"/>
<dbReference type="InterPro" id="IPR013598">
    <property type="entry name" value="Exportin-1/Importin-b-like"/>
</dbReference>
<evidence type="ECO:0000256" key="2">
    <source>
        <dbReference type="ARBA" id="ARBA00025147"/>
    </source>
</evidence>
<dbReference type="PANTHER" id="PTHR12363">
    <property type="entry name" value="TRANSPORTIN 3 AND IMPORTIN 13"/>
    <property type="match status" value="1"/>
</dbReference>
<evidence type="ECO:0000256" key="3">
    <source>
        <dbReference type="SAM" id="MobiDB-lite"/>
    </source>
</evidence>
<keyword evidence="1" id="KW-0819">tRNA processing</keyword>
<sequence>MGSNGHTEAFAPVLAALTTMQSNVDRAQKGKAHEYLENFQKSTDAWTTTFSILHSTDAPVEAKLFAATTLKGKIVFDLHQLPSETIARLRDSLLSLLSQYRAGPKPIRTQLCVCLANLAIQMTEWKNVLQLVVSTLGTDSQSIASVLEFLHVLPEEVTEGRKINLTEDELVSRTQELLEENADQVVSLLTQYSQSSATAAKDPQLLECITSWLKEVPLNDIVNGPLLNTIIDSLSEDGPFECGVDCLCAMFRETREVDECLSVIQTLYPRIVSLKPRLAVAAEEEDTDTFRGLTRIFAEAGESWVVLIARMPEQFQTLVEAILESAARDKERDAISMTFNFWYEFKQYLTLDKYMQSRLQYVDTYSKLVDVMMVQLEYPKPESANQKDLFDGDRDAEEKFRYFRHQMGDVLKDCTEVIGTTECLAKAFKALESWLNAHASQSSAGQIPEWQKLEAALFSFRALGRMIPPDEQIILPQLMPLIVQIPDHEKVRFQAVMALGRYTEWTANHPETLQPQFNYITTAFDHRSREVVKAAALSMRFFCQDCASLLKDFTAQLQQFYDNVLDRLPMQSQEELTEGIAAVVAAQPVEHTYEILKLFCDPLMKRFMTMAQSATTKKQTELLADSIQLLTIFIQWVQIQVPEGQQHPAVKYCQEIFPILSTILDNFPQSSPIQERICRCWRYMVLSYRTAIAPLLPQLADKLAAGFTDSRQGCFLWASDAIVREFSEDKGRIDQGTLDAIFNFYQQQATTFLRILNDLPPEELPDIIEDFFRLALDVFDFYPTRALPSSLTPSILSASCTALTLLSQEPLMATLHFLRDFLMYGGPDPPVSTYPAFDENDSTTTSADGSSLPRSNPPELQHAVRSLLQSNGIGESLVQRCLTGMMYSFPAGCIPDASGVLLALFQMLPTDSAAWTAGTIALLPQGSVSEPERERLSRNIGQRIQSGEVRKVRTLLQDFCAGFRRRNVAPREGLGRLEGGRFRFAG</sequence>
<dbReference type="Proteomes" id="UP000800092">
    <property type="component" value="Unassembled WGS sequence"/>
</dbReference>
<dbReference type="Pfam" id="PF24138">
    <property type="entry name" value="TPR_TNPO3_IPO13_2nd"/>
    <property type="match status" value="1"/>
</dbReference>
<evidence type="ECO:0000256" key="1">
    <source>
        <dbReference type="ARBA" id="ARBA00022694"/>
    </source>
</evidence>
<evidence type="ECO:0000259" key="4">
    <source>
        <dbReference type="PROSITE" id="PS50166"/>
    </source>
</evidence>
<dbReference type="PANTHER" id="PTHR12363:SF53">
    <property type="entry name" value="MRNA TRANSPORT REGULATOR MTR10"/>
    <property type="match status" value="1"/>
</dbReference>
<evidence type="ECO:0000313" key="5">
    <source>
        <dbReference type="EMBL" id="KAF2235675.1"/>
    </source>
</evidence>
<dbReference type="EMBL" id="ML991790">
    <property type="protein sequence ID" value="KAF2235675.1"/>
    <property type="molecule type" value="Genomic_DNA"/>
</dbReference>
<dbReference type="Gene3D" id="1.25.10.10">
    <property type="entry name" value="Leucine-rich Repeat Variant"/>
    <property type="match status" value="1"/>
</dbReference>
<reference evidence="5" key="1">
    <citation type="journal article" date="2020" name="Stud. Mycol.">
        <title>101 Dothideomycetes genomes: a test case for predicting lifestyles and emergence of pathogens.</title>
        <authorList>
            <person name="Haridas S."/>
            <person name="Albert R."/>
            <person name="Binder M."/>
            <person name="Bloem J."/>
            <person name="Labutti K."/>
            <person name="Salamov A."/>
            <person name="Andreopoulos B."/>
            <person name="Baker S."/>
            <person name="Barry K."/>
            <person name="Bills G."/>
            <person name="Bluhm B."/>
            <person name="Cannon C."/>
            <person name="Castanera R."/>
            <person name="Culley D."/>
            <person name="Daum C."/>
            <person name="Ezra D."/>
            <person name="Gonzalez J."/>
            <person name="Henrissat B."/>
            <person name="Kuo A."/>
            <person name="Liang C."/>
            <person name="Lipzen A."/>
            <person name="Lutzoni F."/>
            <person name="Magnuson J."/>
            <person name="Mondo S."/>
            <person name="Nolan M."/>
            <person name="Ohm R."/>
            <person name="Pangilinan J."/>
            <person name="Park H.-J."/>
            <person name="Ramirez L."/>
            <person name="Alfaro M."/>
            <person name="Sun H."/>
            <person name="Tritt A."/>
            <person name="Yoshinaga Y."/>
            <person name="Zwiers L.-H."/>
            <person name="Turgeon B."/>
            <person name="Goodwin S."/>
            <person name="Spatafora J."/>
            <person name="Crous P."/>
            <person name="Grigoriev I."/>
        </authorList>
    </citation>
    <scope>NUCLEOTIDE SEQUENCE</scope>
    <source>
        <strain evidence="5">Tuck. ex Michener</strain>
    </source>
</reference>
<feature type="domain" description="Importin N-terminal" evidence="4">
    <location>
        <begin position="32"/>
        <end position="99"/>
    </location>
</feature>
<dbReference type="Pfam" id="PF08389">
    <property type="entry name" value="Xpo1"/>
    <property type="match status" value="1"/>
</dbReference>
<protein>
    <submittedName>
        <fullName evidence="5">ARM repeat-containing protein</fullName>
    </submittedName>
</protein>
<dbReference type="GO" id="GO:0005737">
    <property type="term" value="C:cytoplasm"/>
    <property type="evidence" value="ECO:0007669"/>
    <property type="project" value="TreeGrafter"/>
</dbReference>
<keyword evidence="6" id="KW-1185">Reference proteome</keyword>
<dbReference type="GO" id="GO:0006606">
    <property type="term" value="P:protein import into nucleus"/>
    <property type="evidence" value="ECO:0007669"/>
    <property type="project" value="TreeGrafter"/>
</dbReference>
<name>A0A6A6HC39_VIRVR</name>
<gene>
    <name evidence="5" type="ORF">EV356DRAFT_444695</name>
</gene>
<dbReference type="InterPro" id="IPR057941">
    <property type="entry name" value="TPR_TNPO3_IPO13_2nd"/>
</dbReference>
<organism evidence="5 6">
    <name type="scientific">Viridothelium virens</name>
    <name type="common">Speckled blister lichen</name>
    <name type="synonym">Trypethelium virens</name>
    <dbReference type="NCBI Taxonomy" id="1048519"/>
    <lineage>
        <taxon>Eukaryota</taxon>
        <taxon>Fungi</taxon>
        <taxon>Dikarya</taxon>
        <taxon>Ascomycota</taxon>
        <taxon>Pezizomycotina</taxon>
        <taxon>Dothideomycetes</taxon>
        <taxon>Dothideomycetes incertae sedis</taxon>
        <taxon>Trypetheliales</taxon>
        <taxon>Trypetheliaceae</taxon>
        <taxon>Viridothelium</taxon>
    </lineage>
</organism>
<dbReference type="SUPFAM" id="SSF48371">
    <property type="entry name" value="ARM repeat"/>
    <property type="match status" value="1"/>
</dbReference>
<dbReference type="InterPro" id="IPR051345">
    <property type="entry name" value="Importin_beta-like_NTR"/>
</dbReference>
<dbReference type="PROSITE" id="PS50166">
    <property type="entry name" value="IMPORTIN_B_NT"/>
    <property type="match status" value="1"/>
</dbReference>
<dbReference type="SMART" id="SM00913">
    <property type="entry name" value="IBN_N"/>
    <property type="match status" value="1"/>
</dbReference>
<dbReference type="Pfam" id="PF24139">
    <property type="entry name" value="TPR_TNPO3_IPO13_4th"/>
    <property type="match status" value="1"/>
</dbReference>
<dbReference type="Pfam" id="PF03810">
    <property type="entry name" value="IBN_N"/>
    <property type="match status" value="1"/>
</dbReference>
<dbReference type="InterPro" id="IPR016024">
    <property type="entry name" value="ARM-type_fold"/>
</dbReference>
<proteinExistence type="predicted"/>
<dbReference type="GO" id="GO:0005634">
    <property type="term" value="C:nucleus"/>
    <property type="evidence" value="ECO:0007669"/>
    <property type="project" value="UniProtKB-ARBA"/>
</dbReference>
<accession>A0A6A6HC39</accession>
<dbReference type="GO" id="GO:0008033">
    <property type="term" value="P:tRNA processing"/>
    <property type="evidence" value="ECO:0007669"/>
    <property type="project" value="UniProtKB-KW"/>
</dbReference>